<dbReference type="GO" id="GO:0019903">
    <property type="term" value="F:protein phosphatase binding"/>
    <property type="evidence" value="ECO:0007669"/>
    <property type="project" value="InterPro"/>
</dbReference>
<feature type="compositionally biased region" description="Acidic residues" evidence="2">
    <location>
        <begin position="119"/>
        <end position="136"/>
    </location>
</feature>
<dbReference type="GeneID" id="11468340"/>
<dbReference type="HOGENOM" id="CLU_003676_2_1_1"/>
<dbReference type="AlphaFoldDB" id="G8JQG0"/>
<feature type="region of interest" description="Disordered" evidence="2">
    <location>
        <begin position="36"/>
        <end position="56"/>
    </location>
</feature>
<dbReference type="PANTHER" id="PTHR12634:SF14">
    <property type="entry name" value="SIT4-ASSOCIATING PROTEIN SAP155-RELATED"/>
    <property type="match status" value="1"/>
</dbReference>
<dbReference type="OMA" id="SDYDLNC"/>
<dbReference type="GO" id="GO:0005634">
    <property type="term" value="C:nucleus"/>
    <property type="evidence" value="ECO:0007669"/>
    <property type="project" value="TreeGrafter"/>
</dbReference>
<dbReference type="Pfam" id="PF04499">
    <property type="entry name" value="SAPS"/>
    <property type="match status" value="1"/>
</dbReference>
<name>G8JQG0_ERECY</name>
<protein>
    <submittedName>
        <fullName evidence="3">Uncharacterized protein</fullName>
    </submittedName>
</protein>
<feature type="region of interest" description="Disordered" evidence="2">
    <location>
        <begin position="88"/>
        <end position="188"/>
    </location>
</feature>
<comment type="similarity">
    <text evidence="1">Belongs to the SAPS family.</text>
</comment>
<dbReference type="InterPro" id="IPR007587">
    <property type="entry name" value="SAPS"/>
</dbReference>
<dbReference type="EMBL" id="CP002498">
    <property type="protein sequence ID" value="AET38293.1"/>
    <property type="molecule type" value="Genomic_DNA"/>
</dbReference>
<proteinExistence type="inferred from homology"/>
<dbReference type="GO" id="GO:1903765">
    <property type="term" value="P:negative regulation of potassium ion export across plasma membrane"/>
    <property type="evidence" value="ECO:0007669"/>
    <property type="project" value="EnsemblFungi"/>
</dbReference>
<dbReference type="GO" id="GO:0000082">
    <property type="term" value="P:G1/S transition of mitotic cell cycle"/>
    <property type="evidence" value="ECO:0007669"/>
    <property type="project" value="EnsemblFungi"/>
</dbReference>
<dbReference type="STRING" id="931890.G8JQG0"/>
<dbReference type="InParanoid" id="G8JQG0"/>
<dbReference type="KEGG" id="erc:Ecym_2577"/>
<reference evidence="4" key="1">
    <citation type="journal article" date="2012" name="G3 (Bethesda)">
        <title>Pichia sorbitophila, an interspecies yeast hybrid reveals early steps of genome resolution following polyploidization.</title>
        <authorList>
            <person name="Leh Louis V."/>
            <person name="Despons L."/>
            <person name="Friedrich A."/>
            <person name="Martin T."/>
            <person name="Durrens P."/>
            <person name="Casaregola S."/>
            <person name="Neuveglise C."/>
            <person name="Fairhead C."/>
            <person name="Marck C."/>
            <person name="Cruz J.A."/>
            <person name="Straub M.L."/>
            <person name="Kugler V."/>
            <person name="Sacerdot C."/>
            <person name="Uzunov Z."/>
            <person name="Thierry A."/>
            <person name="Weiss S."/>
            <person name="Bleykasten C."/>
            <person name="De Montigny J."/>
            <person name="Jacques N."/>
            <person name="Jung P."/>
            <person name="Lemaire M."/>
            <person name="Mallet S."/>
            <person name="Morel G."/>
            <person name="Richard G.F."/>
            <person name="Sarkar A."/>
            <person name="Savel G."/>
            <person name="Schacherer J."/>
            <person name="Seret M.L."/>
            <person name="Talla E."/>
            <person name="Samson G."/>
            <person name="Jubin C."/>
            <person name="Poulain J."/>
            <person name="Vacherie B."/>
            <person name="Barbe V."/>
            <person name="Pelletier E."/>
            <person name="Sherman D.J."/>
            <person name="Westhof E."/>
            <person name="Weissenbach J."/>
            <person name="Baret P.V."/>
            <person name="Wincker P."/>
            <person name="Gaillardin C."/>
            <person name="Dujon B."/>
            <person name="Souciet J.L."/>
        </authorList>
    </citation>
    <scope>NUCLEOTIDE SEQUENCE [LARGE SCALE GENOMIC DNA]</scope>
    <source>
        <strain evidence="4">CBS 270.75 / DBVPG 7215 / KCTC 17166 / NRRL Y-17582</strain>
    </source>
</reference>
<dbReference type="PANTHER" id="PTHR12634">
    <property type="entry name" value="SIT4 YEAST -ASSOCIATING PROTEIN-RELATED"/>
    <property type="match status" value="1"/>
</dbReference>
<dbReference type="RefSeq" id="XP_003645110.1">
    <property type="nucleotide sequence ID" value="XM_003645062.1"/>
</dbReference>
<evidence type="ECO:0000256" key="2">
    <source>
        <dbReference type="SAM" id="MobiDB-lite"/>
    </source>
</evidence>
<accession>G8JQG0</accession>
<dbReference type="Proteomes" id="UP000006790">
    <property type="component" value="Chromosome 2"/>
</dbReference>
<dbReference type="eggNOG" id="KOG2073">
    <property type="taxonomic scope" value="Eukaryota"/>
</dbReference>
<dbReference type="GO" id="GO:0005829">
    <property type="term" value="C:cytosol"/>
    <property type="evidence" value="ECO:0007669"/>
    <property type="project" value="TreeGrafter"/>
</dbReference>
<gene>
    <name evidence="3" type="ordered locus">Ecym_2577</name>
</gene>
<feature type="compositionally biased region" description="Low complexity" evidence="2">
    <location>
        <begin position="153"/>
        <end position="172"/>
    </location>
</feature>
<sequence>MSFWPFGQNANNSNINLILEDYFRVLHSLEEESQVTSTSGSALFRGGEGSRNVSTHAKLQPAATLSPGPELHGTFGLKGAVASSVGASNNTHVNESRGHAQKMCGSRNTRAGDYNHDNDNDDDDDDDNDNEDEDYDGVSMRPRYRNLNNVEPTSLISATSLTSTTSSAVSISPAETSTHNEEPHPITKKSLSHAFIDNILKESELLNELTMQNNTLLDFVCFGFFYDVNDNKVENIEYLLDQLMFCIDRINEDIQQDEDIENQAQDENEHITVEYHEQSENNSRSEDGHFIKSAVFDCIPPENDDTIIPFMHDTNDSNQSSYLNRANTISEIFALDIWLISESLVKDFSHLTKIWSMLFHKNFKVEKSPLIPIFLKINQSLLLTRQDQFLNFIRTRKTLVDDLLLHVEVSVLMDFFLKIISTDKQEAPTGMIELVYDQCLIPKLLSFLDNEKFPADLQACAGDFLKALISISTNAPLDEMSIGPNALTRQLCSEKCIDCFLDAIINKRGPALTTSVSVVIELIRKNNSDYDQVNLLNTSIKSHPPSMRDSIYLGVMLKKFALNLSNLKKVLLDVEENCKDKVMTNQLGVAFKPLGFERFKVIELIAELLHCSNMGLMNSKRAERVVKERDEVRQHLVNQLQDALADLNMIDAYDREKNDTDGREPGFATNTSSSTQTTAVNDNMDEDIDESFEIPYVNMNQNIKLRQNPTIGDLFKIQLYDTQILPKIIQLFVEHPWNNFWHNVIFDVIQQLFNGRMDFSYNSFLVYSLFNNKSAGQFQVDINYSKIKNSEQFVDFEIARDLILQGYKDSHDFYERYNTNLGFMGHLVLIAEEIVKFSKVYKVELISPDIYRVLQNPDWVFYSEEALNDTRMMYSKILGGGDYLDDGNTSMLPENGDMQKGNGEDYIGLHDKQSNSKFSTQADLHRKLKNKLIKKSQEEVAIKNKENGVIILGPPPEI</sequence>
<feature type="compositionally biased region" description="Low complexity" evidence="2">
    <location>
        <begin position="669"/>
        <end position="678"/>
    </location>
</feature>
<keyword evidence="4" id="KW-1185">Reference proteome</keyword>
<dbReference type="GO" id="GO:0008287">
    <property type="term" value="C:protein serine/threonine phosphatase complex"/>
    <property type="evidence" value="ECO:0007669"/>
    <property type="project" value="EnsemblFungi"/>
</dbReference>
<evidence type="ECO:0000256" key="1">
    <source>
        <dbReference type="ARBA" id="ARBA00006180"/>
    </source>
</evidence>
<feature type="region of interest" description="Disordered" evidence="2">
    <location>
        <begin position="657"/>
        <end position="681"/>
    </location>
</feature>
<dbReference type="GO" id="GO:0019888">
    <property type="term" value="F:protein phosphatase regulator activity"/>
    <property type="evidence" value="ECO:0007669"/>
    <property type="project" value="TreeGrafter"/>
</dbReference>
<dbReference type="OrthoDB" id="295029at2759"/>
<evidence type="ECO:0000313" key="4">
    <source>
        <dbReference type="Proteomes" id="UP000006790"/>
    </source>
</evidence>
<organism evidence="3 4">
    <name type="scientific">Eremothecium cymbalariae (strain CBS 270.75 / DBVPG 7215 / KCTC 17166 / NRRL Y-17582)</name>
    <name type="common">Yeast</name>
    <dbReference type="NCBI Taxonomy" id="931890"/>
    <lineage>
        <taxon>Eukaryota</taxon>
        <taxon>Fungi</taxon>
        <taxon>Dikarya</taxon>
        <taxon>Ascomycota</taxon>
        <taxon>Saccharomycotina</taxon>
        <taxon>Saccharomycetes</taxon>
        <taxon>Saccharomycetales</taxon>
        <taxon>Saccharomycetaceae</taxon>
        <taxon>Eremothecium</taxon>
    </lineage>
</organism>
<dbReference type="FunCoup" id="G8JQG0">
    <property type="interactions" value="721"/>
</dbReference>
<evidence type="ECO:0000313" key="3">
    <source>
        <dbReference type="EMBL" id="AET38293.1"/>
    </source>
</evidence>